<dbReference type="EMBL" id="WHWC01000007">
    <property type="protein sequence ID" value="KAG8379129.1"/>
    <property type="molecule type" value="Genomic_DNA"/>
</dbReference>
<comment type="caution">
    <text evidence="2">The sequence shown here is derived from an EMBL/GenBank/DDBJ whole genome shotgun (WGS) entry which is preliminary data.</text>
</comment>
<name>A0AAV6XG67_9LAMI</name>
<accession>A0AAV6XG67</accession>
<evidence type="ECO:0000313" key="2">
    <source>
        <dbReference type="EMBL" id="KAG8379129.1"/>
    </source>
</evidence>
<evidence type="ECO:0000256" key="1">
    <source>
        <dbReference type="SAM" id="MobiDB-lite"/>
    </source>
</evidence>
<organism evidence="2 3">
    <name type="scientific">Buddleja alternifolia</name>
    <dbReference type="NCBI Taxonomy" id="168488"/>
    <lineage>
        <taxon>Eukaryota</taxon>
        <taxon>Viridiplantae</taxon>
        <taxon>Streptophyta</taxon>
        <taxon>Embryophyta</taxon>
        <taxon>Tracheophyta</taxon>
        <taxon>Spermatophyta</taxon>
        <taxon>Magnoliopsida</taxon>
        <taxon>eudicotyledons</taxon>
        <taxon>Gunneridae</taxon>
        <taxon>Pentapetalae</taxon>
        <taxon>asterids</taxon>
        <taxon>lamiids</taxon>
        <taxon>Lamiales</taxon>
        <taxon>Scrophulariaceae</taxon>
        <taxon>Buddlejeae</taxon>
        <taxon>Buddleja</taxon>
    </lineage>
</organism>
<feature type="region of interest" description="Disordered" evidence="1">
    <location>
        <begin position="181"/>
        <end position="209"/>
    </location>
</feature>
<protein>
    <submittedName>
        <fullName evidence="2">Uncharacterized protein</fullName>
    </submittedName>
</protein>
<feature type="compositionally biased region" description="Basic residues" evidence="1">
    <location>
        <begin position="181"/>
        <end position="191"/>
    </location>
</feature>
<reference evidence="2" key="1">
    <citation type="submission" date="2019-10" db="EMBL/GenBank/DDBJ databases">
        <authorList>
            <person name="Zhang R."/>
            <person name="Pan Y."/>
            <person name="Wang J."/>
            <person name="Ma R."/>
            <person name="Yu S."/>
        </authorList>
    </citation>
    <scope>NUCLEOTIDE SEQUENCE</scope>
    <source>
        <strain evidence="2">LA-IB0</strain>
        <tissue evidence="2">Leaf</tissue>
    </source>
</reference>
<sequence length="209" mass="23795">MYLMRFLIKFTWHLNYDDDSVSVYLVSIYVCAAVSLHSHATSVTVINGLHFSERCEQVNFHLGVLDLDLALFEEKPADITDEGSDTEKLKCKAWDRLCMSFMRMTIVNNIKTTLPESVTAKEYLKLVEEHFRSADKSLAGTLMAELTTMNKLTQEEMRLKAQGGHTINLLGQGASKVFKPKSKKFKKKRPVKVPQVTNGIPYNPEHRPE</sequence>
<proteinExistence type="predicted"/>
<evidence type="ECO:0000313" key="3">
    <source>
        <dbReference type="Proteomes" id="UP000826271"/>
    </source>
</evidence>
<keyword evidence="3" id="KW-1185">Reference proteome</keyword>
<dbReference type="AlphaFoldDB" id="A0AAV6XG67"/>
<gene>
    <name evidence="2" type="ORF">BUALT_Bualt07G0056100</name>
</gene>
<dbReference type="Proteomes" id="UP000826271">
    <property type="component" value="Unassembled WGS sequence"/>
</dbReference>